<name>A0A6S7CAV3_9BURK</name>
<sequence>MALNFPNPSRSYDASRHCVCFWGYDNSREIAFLIDDAVTLKLGGVTGSDEPAVLAAFDTHRDEILQLAKKAYGGGPQCRYIIS</sequence>
<dbReference type="AlphaFoldDB" id="A0A6S7CAV3"/>
<accession>A0A6S7CAV3</accession>
<gene>
    <name evidence="1" type="ORF">LMG28138_01962</name>
</gene>
<keyword evidence="2" id="KW-1185">Reference proteome</keyword>
<dbReference type="RefSeq" id="WP_175104549.1">
    <property type="nucleotide sequence ID" value="NZ_CADIKM010000006.1"/>
</dbReference>
<organism evidence="1 2">
    <name type="scientific">Pararobbsia alpina</name>
    <dbReference type="NCBI Taxonomy" id="621374"/>
    <lineage>
        <taxon>Bacteria</taxon>
        <taxon>Pseudomonadati</taxon>
        <taxon>Pseudomonadota</taxon>
        <taxon>Betaproteobacteria</taxon>
        <taxon>Burkholderiales</taxon>
        <taxon>Burkholderiaceae</taxon>
        <taxon>Pararobbsia</taxon>
    </lineage>
</organism>
<dbReference type="SUPFAM" id="SSF160272">
    <property type="entry name" value="Shew3726-like"/>
    <property type="match status" value="1"/>
</dbReference>
<evidence type="ECO:0008006" key="3">
    <source>
        <dbReference type="Google" id="ProtNLM"/>
    </source>
</evidence>
<dbReference type="InterPro" id="IPR009962">
    <property type="entry name" value="DUF1488"/>
</dbReference>
<dbReference type="Pfam" id="PF07369">
    <property type="entry name" value="DUF1488"/>
    <property type="match status" value="1"/>
</dbReference>
<reference evidence="1 2" key="1">
    <citation type="submission" date="2020-04" db="EMBL/GenBank/DDBJ databases">
        <authorList>
            <person name="De Canck E."/>
        </authorList>
    </citation>
    <scope>NUCLEOTIDE SEQUENCE [LARGE SCALE GENOMIC DNA]</scope>
    <source>
        <strain evidence="1 2">LMG 28138</strain>
    </source>
</reference>
<proteinExistence type="predicted"/>
<dbReference type="Proteomes" id="UP000494115">
    <property type="component" value="Unassembled WGS sequence"/>
</dbReference>
<evidence type="ECO:0000313" key="1">
    <source>
        <dbReference type="EMBL" id="CAB3785124.1"/>
    </source>
</evidence>
<protein>
    <recommendedName>
        <fullName evidence="3">DUF1488 domain-containing protein</fullName>
    </recommendedName>
</protein>
<dbReference type="InterPro" id="IPR036692">
    <property type="entry name" value="Shew3726-like_sf"/>
</dbReference>
<evidence type="ECO:0000313" key="2">
    <source>
        <dbReference type="Proteomes" id="UP000494115"/>
    </source>
</evidence>
<dbReference type="EMBL" id="CADIKM010000006">
    <property type="protein sequence ID" value="CAB3785124.1"/>
    <property type="molecule type" value="Genomic_DNA"/>
</dbReference>